<accession>A0AAV7T7G3</accession>
<dbReference type="Proteomes" id="UP001066276">
    <property type="component" value="Chromosome 4_1"/>
</dbReference>
<gene>
    <name evidence="2" type="ORF">NDU88_003872</name>
</gene>
<dbReference type="AlphaFoldDB" id="A0AAV7T7G3"/>
<dbReference type="EMBL" id="JANPWB010000007">
    <property type="protein sequence ID" value="KAJ1172016.1"/>
    <property type="molecule type" value="Genomic_DNA"/>
</dbReference>
<organism evidence="2 3">
    <name type="scientific">Pleurodeles waltl</name>
    <name type="common">Iberian ribbed newt</name>
    <dbReference type="NCBI Taxonomy" id="8319"/>
    <lineage>
        <taxon>Eukaryota</taxon>
        <taxon>Metazoa</taxon>
        <taxon>Chordata</taxon>
        <taxon>Craniata</taxon>
        <taxon>Vertebrata</taxon>
        <taxon>Euteleostomi</taxon>
        <taxon>Amphibia</taxon>
        <taxon>Batrachia</taxon>
        <taxon>Caudata</taxon>
        <taxon>Salamandroidea</taxon>
        <taxon>Salamandridae</taxon>
        <taxon>Pleurodelinae</taxon>
        <taxon>Pleurodeles</taxon>
    </lineage>
</organism>
<name>A0AAV7T7G3_PLEWA</name>
<evidence type="ECO:0000256" key="1">
    <source>
        <dbReference type="SAM" id="MobiDB-lite"/>
    </source>
</evidence>
<proteinExistence type="predicted"/>
<sequence length="80" mass="8750">MSEYGDIQGDEDPLAQLPWDDEFSEAVDASIYSAVEEVMAHMEKRSVQQFARECNKQAQIATTAVPAPTSPASPKMTSQS</sequence>
<protein>
    <submittedName>
        <fullName evidence="2">Uncharacterized protein</fullName>
    </submittedName>
</protein>
<feature type="compositionally biased region" description="Low complexity" evidence="1">
    <location>
        <begin position="61"/>
        <end position="74"/>
    </location>
</feature>
<feature type="region of interest" description="Disordered" evidence="1">
    <location>
        <begin position="61"/>
        <end position="80"/>
    </location>
</feature>
<reference evidence="2" key="1">
    <citation type="journal article" date="2022" name="bioRxiv">
        <title>Sequencing and chromosome-scale assembly of the giantPleurodeles waltlgenome.</title>
        <authorList>
            <person name="Brown T."/>
            <person name="Elewa A."/>
            <person name="Iarovenko S."/>
            <person name="Subramanian E."/>
            <person name="Araus A.J."/>
            <person name="Petzold A."/>
            <person name="Susuki M."/>
            <person name="Suzuki K.-i.T."/>
            <person name="Hayashi T."/>
            <person name="Toyoda A."/>
            <person name="Oliveira C."/>
            <person name="Osipova E."/>
            <person name="Leigh N.D."/>
            <person name="Simon A."/>
            <person name="Yun M.H."/>
        </authorList>
    </citation>
    <scope>NUCLEOTIDE SEQUENCE</scope>
    <source>
        <strain evidence="2">20211129_DDA</strain>
        <tissue evidence="2">Liver</tissue>
    </source>
</reference>
<evidence type="ECO:0000313" key="3">
    <source>
        <dbReference type="Proteomes" id="UP001066276"/>
    </source>
</evidence>
<comment type="caution">
    <text evidence="2">The sequence shown here is derived from an EMBL/GenBank/DDBJ whole genome shotgun (WGS) entry which is preliminary data.</text>
</comment>
<keyword evidence="3" id="KW-1185">Reference proteome</keyword>
<evidence type="ECO:0000313" key="2">
    <source>
        <dbReference type="EMBL" id="KAJ1172016.1"/>
    </source>
</evidence>